<dbReference type="EMBL" id="PYLO01000002">
    <property type="protein sequence ID" value="PST37837.1"/>
    <property type="molecule type" value="Genomic_DNA"/>
</dbReference>
<evidence type="ECO:0000259" key="1">
    <source>
        <dbReference type="Pfam" id="PF00535"/>
    </source>
</evidence>
<dbReference type="PANTHER" id="PTHR22916">
    <property type="entry name" value="GLYCOSYLTRANSFERASE"/>
    <property type="match status" value="1"/>
</dbReference>
<protein>
    <submittedName>
        <fullName evidence="2">Glycosyltransferase family 2 protein</fullName>
    </submittedName>
</protein>
<gene>
    <name evidence="2" type="ORF">C7U56_08235</name>
</gene>
<dbReference type="Proteomes" id="UP000241048">
    <property type="component" value="Unassembled WGS sequence"/>
</dbReference>
<keyword evidence="2" id="KW-0808">Transferase</keyword>
<comment type="caution">
    <text evidence="2">The sequence shown here is derived from an EMBL/GenBank/DDBJ whole genome shotgun (WGS) entry which is preliminary data.</text>
</comment>
<evidence type="ECO:0000313" key="3">
    <source>
        <dbReference type="Proteomes" id="UP000241048"/>
    </source>
</evidence>
<dbReference type="PANTHER" id="PTHR22916:SF3">
    <property type="entry name" value="UDP-GLCNAC:BETAGAL BETA-1,3-N-ACETYLGLUCOSAMINYLTRANSFERASE-LIKE PROTEIN 1"/>
    <property type="match status" value="1"/>
</dbReference>
<accession>A0A2T3FRD5</accession>
<keyword evidence="3" id="KW-1185">Reference proteome</keyword>
<dbReference type="SUPFAM" id="SSF53448">
    <property type="entry name" value="Nucleotide-diphospho-sugar transferases"/>
    <property type="match status" value="1"/>
</dbReference>
<feature type="domain" description="Glycosyltransferase 2-like" evidence="1">
    <location>
        <begin position="5"/>
        <end position="117"/>
    </location>
</feature>
<dbReference type="RefSeq" id="WP_107000868.1">
    <property type="nucleotide sequence ID" value="NZ_JAQDZI010000002.1"/>
</dbReference>
<dbReference type="CDD" id="cd00761">
    <property type="entry name" value="Glyco_tranf_GTA_type"/>
    <property type="match status" value="1"/>
</dbReference>
<dbReference type="InterPro" id="IPR029044">
    <property type="entry name" value="Nucleotide-diphossugar_trans"/>
</dbReference>
<proteinExistence type="predicted"/>
<dbReference type="AlphaFoldDB" id="A0A2T3FRD5"/>
<sequence>MPKISILIPVYNVEKYLRECLESAINQTEKDIEIICVDDASEDSSLKILQEYANRDRRIKLIKHAENMGLCKTRKDAVEIATGKYILFLDSDDYISLNTCEYLFCIMEKEEYDFAQFGAEILAGEKLADDLILWVDHFMNPEDTSGIQKDILSACFVEHKFNCNLVNKIWKTELCKEGFAKLLDGKYVSAEDRYALFILSYYAKHVGIIKEKFYHYRLGVGVTGGNVLDIKRFESRCKGSVIVENVKQFLIHQCKFEDYKNEFFNLKDEILLDCIDCWLYKIEEKNARKCFELLLQYWDAQDVIKLIGSNYFEKQDLILKRINDKSKVAIYYRYVGYLEMDRVLLNYKKYFEEKGKQVLLITDENSPEEGDRYLECQLEHIFSAEKANWGDYQYRSRDIQKVLLDNRVERLVYLSPTSHIAKMDELTIRLSGCLFEMGMDEYRVDELNKIKMQESISDIRFLKKVLRKIKRGE</sequence>
<name>A0A2T3FRD5_9CLOT</name>
<dbReference type="GO" id="GO:0016758">
    <property type="term" value="F:hexosyltransferase activity"/>
    <property type="evidence" value="ECO:0007669"/>
    <property type="project" value="UniProtKB-ARBA"/>
</dbReference>
<evidence type="ECO:0000313" key="2">
    <source>
        <dbReference type="EMBL" id="PST37837.1"/>
    </source>
</evidence>
<dbReference type="InterPro" id="IPR001173">
    <property type="entry name" value="Glyco_trans_2-like"/>
</dbReference>
<dbReference type="Pfam" id="PF00535">
    <property type="entry name" value="Glycos_transf_2"/>
    <property type="match status" value="1"/>
</dbReference>
<organism evidence="2 3">
    <name type="scientific">Clostridium fessum</name>
    <dbReference type="NCBI Taxonomy" id="2126740"/>
    <lineage>
        <taxon>Bacteria</taxon>
        <taxon>Bacillati</taxon>
        <taxon>Bacillota</taxon>
        <taxon>Clostridia</taxon>
        <taxon>Eubacteriales</taxon>
        <taxon>Clostridiaceae</taxon>
        <taxon>Clostridium</taxon>
    </lineage>
</organism>
<dbReference type="Gene3D" id="3.90.550.10">
    <property type="entry name" value="Spore Coat Polysaccharide Biosynthesis Protein SpsA, Chain A"/>
    <property type="match status" value="1"/>
</dbReference>
<reference evidence="2 3" key="1">
    <citation type="submission" date="2018-03" db="EMBL/GenBank/DDBJ databases">
        <title>Lachnoclostridium SNUG30386 gen.nov., sp.nov., isolated from human faeces.</title>
        <authorList>
            <person name="Seo B."/>
            <person name="Jeon K."/>
            <person name="Ko G."/>
        </authorList>
    </citation>
    <scope>NUCLEOTIDE SEQUENCE [LARGE SCALE GENOMIC DNA]</scope>
    <source>
        <strain evidence="2 3">SNUG30386</strain>
    </source>
</reference>